<keyword evidence="12" id="KW-1185">Reference proteome</keyword>
<dbReference type="EMBL" id="BOMH01000048">
    <property type="protein sequence ID" value="GID68447.1"/>
    <property type="molecule type" value="Genomic_DNA"/>
</dbReference>
<dbReference type="GO" id="GO:0015920">
    <property type="term" value="P:lipopolysaccharide transport"/>
    <property type="evidence" value="ECO:0007669"/>
    <property type="project" value="TreeGrafter"/>
</dbReference>
<comment type="caution">
    <text evidence="9">Lacks conserved residue(s) required for the propagation of feature annotation.</text>
</comment>
<proteinExistence type="inferred from homology"/>
<evidence type="ECO:0000256" key="2">
    <source>
        <dbReference type="ARBA" id="ARBA00007783"/>
    </source>
</evidence>
<dbReference type="RefSeq" id="WP_203748124.1">
    <property type="nucleotide sequence ID" value="NZ_BAAAUC010000042.1"/>
</dbReference>
<dbReference type="GO" id="GO:0140359">
    <property type="term" value="F:ABC-type transporter activity"/>
    <property type="evidence" value="ECO:0007669"/>
    <property type="project" value="InterPro"/>
</dbReference>
<feature type="domain" description="ABC transmembrane type-2" evidence="10">
    <location>
        <begin position="64"/>
        <end position="294"/>
    </location>
</feature>
<sequence>MPDTAVADTAPAVPLKELARRHGLSSSGRLVGPFEYLKQLWGYRHFITAHAKAKTVSALGTTHLGTLWQVLTPALNAFVYYIIFGVIIGTGANSTNFVAYLCIGVFVFGFTQTVVGQGANAITGNLGLIRALHFPRGSLPLSTVLVEIRNFVTALGVLVIIVLFTGERPNVEWLLVIPALLLQSLFNIGLALFFARLGSRMRDVKQLIPFMMRFWMYGSAVLYPVTRFTEHLHGWKLHLIEANPMLVFIELYRHSLMENVTLAGSPRLLWTEAVIWALFASVGGFLYFWRGEKGYGRG</sequence>
<evidence type="ECO:0000256" key="1">
    <source>
        <dbReference type="ARBA" id="ARBA00004429"/>
    </source>
</evidence>
<evidence type="ECO:0000256" key="6">
    <source>
        <dbReference type="ARBA" id="ARBA00022692"/>
    </source>
</evidence>
<dbReference type="InterPro" id="IPR013525">
    <property type="entry name" value="ABC2_TM"/>
</dbReference>
<keyword evidence="8 9" id="KW-0472">Membrane</keyword>
<protein>
    <recommendedName>
        <fullName evidence="9">Transport permease protein</fullName>
    </recommendedName>
</protein>
<evidence type="ECO:0000256" key="3">
    <source>
        <dbReference type="ARBA" id="ARBA00022448"/>
    </source>
</evidence>
<organism evidence="11 12">
    <name type="scientific">Actinoplanes cyaneus</name>
    <dbReference type="NCBI Taxonomy" id="52696"/>
    <lineage>
        <taxon>Bacteria</taxon>
        <taxon>Bacillati</taxon>
        <taxon>Actinomycetota</taxon>
        <taxon>Actinomycetes</taxon>
        <taxon>Micromonosporales</taxon>
        <taxon>Micromonosporaceae</taxon>
        <taxon>Actinoplanes</taxon>
    </lineage>
</organism>
<feature type="transmembrane region" description="Helical" evidence="9">
    <location>
        <begin position="74"/>
        <end position="92"/>
    </location>
</feature>
<keyword evidence="4 9" id="KW-1003">Cell membrane</keyword>
<dbReference type="InterPro" id="IPR047817">
    <property type="entry name" value="ABC2_TM_bact-type"/>
</dbReference>
<keyword evidence="3 9" id="KW-0813">Transport</keyword>
<dbReference type="PROSITE" id="PS51012">
    <property type="entry name" value="ABC_TM2"/>
    <property type="match status" value="1"/>
</dbReference>
<evidence type="ECO:0000256" key="8">
    <source>
        <dbReference type="ARBA" id="ARBA00023136"/>
    </source>
</evidence>
<gene>
    <name evidence="11" type="ORF">Acy02nite_63280</name>
</gene>
<reference evidence="11" key="1">
    <citation type="submission" date="2021-01" db="EMBL/GenBank/DDBJ databases">
        <title>Whole genome shotgun sequence of Actinoplanes cyaneus NBRC 14990.</title>
        <authorList>
            <person name="Komaki H."/>
            <person name="Tamura T."/>
        </authorList>
    </citation>
    <scope>NUCLEOTIDE SEQUENCE</scope>
    <source>
        <strain evidence="11">NBRC 14990</strain>
    </source>
</reference>
<evidence type="ECO:0000256" key="9">
    <source>
        <dbReference type="RuleBase" id="RU361157"/>
    </source>
</evidence>
<feature type="transmembrane region" description="Helical" evidence="9">
    <location>
        <begin position="144"/>
        <end position="165"/>
    </location>
</feature>
<evidence type="ECO:0000313" key="11">
    <source>
        <dbReference type="EMBL" id="GID68447.1"/>
    </source>
</evidence>
<evidence type="ECO:0000256" key="7">
    <source>
        <dbReference type="ARBA" id="ARBA00022989"/>
    </source>
</evidence>
<dbReference type="PANTHER" id="PTHR30413">
    <property type="entry name" value="INNER MEMBRANE TRANSPORT PERMEASE"/>
    <property type="match status" value="1"/>
</dbReference>
<accession>A0A919IQ81</accession>
<evidence type="ECO:0000256" key="5">
    <source>
        <dbReference type="ARBA" id="ARBA00022519"/>
    </source>
</evidence>
<dbReference type="PANTHER" id="PTHR30413:SF8">
    <property type="entry name" value="TRANSPORT PERMEASE PROTEIN"/>
    <property type="match status" value="1"/>
</dbReference>
<keyword evidence="6 9" id="KW-0812">Transmembrane</keyword>
<keyword evidence="5" id="KW-0997">Cell inner membrane</keyword>
<feature type="transmembrane region" description="Helical" evidence="9">
    <location>
        <begin position="98"/>
        <end position="123"/>
    </location>
</feature>
<evidence type="ECO:0000256" key="4">
    <source>
        <dbReference type="ARBA" id="ARBA00022475"/>
    </source>
</evidence>
<keyword evidence="7 9" id="KW-1133">Transmembrane helix</keyword>
<comment type="caution">
    <text evidence="11">The sequence shown here is derived from an EMBL/GenBank/DDBJ whole genome shotgun (WGS) entry which is preliminary data.</text>
</comment>
<comment type="similarity">
    <text evidence="2 9">Belongs to the ABC-2 integral membrane protein family.</text>
</comment>
<comment type="subcellular location">
    <subcellularLocation>
        <location evidence="1">Cell inner membrane</location>
        <topology evidence="1">Multi-pass membrane protein</topology>
    </subcellularLocation>
    <subcellularLocation>
        <location evidence="9">Cell membrane</location>
        <topology evidence="9">Multi-pass membrane protein</topology>
    </subcellularLocation>
</comment>
<dbReference type="Proteomes" id="UP000619479">
    <property type="component" value="Unassembled WGS sequence"/>
</dbReference>
<evidence type="ECO:0000313" key="12">
    <source>
        <dbReference type="Proteomes" id="UP000619479"/>
    </source>
</evidence>
<evidence type="ECO:0000259" key="10">
    <source>
        <dbReference type="PROSITE" id="PS51012"/>
    </source>
</evidence>
<feature type="transmembrane region" description="Helical" evidence="9">
    <location>
        <begin position="171"/>
        <end position="195"/>
    </location>
</feature>
<dbReference type="GO" id="GO:0005886">
    <property type="term" value="C:plasma membrane"/>
    <property type="evidence" value="ECO:0007669"/>
    <property type="project" value="UniProtKB-SubCell"/>
</dbReference>
<name>A0A919IQ81_9ACTN</name>
<feature type="transmembrane region" description="Helical" evidence="9">
    <location>
        <begin position="268"/>
        <end position="289"/>
    </location>
</feature>
<dbReference type="Pfam" id="PF01061">
    <property type="entry name" value="ABC2_membrane"/>
    <property type="match status" value="1"/>
</dbReference>
<dbReference type="AlphaFoldDB" id="A0A919IQ81"/>